<dbReference type="PANTHER" id="PTHR42996:SF1">
    <property type="entry name" value="PHOSPHATE-BINDING PROTEIN PSTS"/>
    <property type="match status" value="1"/>
</dbReference>
<organism evidence="8 9">
    <name type="scientific">Streptomyces bohaiensis</name>
    <dbReference type="NCBI Taxonomy" id="1431344"/>
    <lineage>
        <taxon>Bacteria</taxon>
        <taxon>Bacillati</taxon>
        <taxon>Actinomycetota</taxon>
        <taxon>Actinomycetes</taxon>
        <taxon>Kitasatosporales</taxon>
        <taxon>Streptomycetaceae</taxon>
        <taxon>Streptomyces</taxon>
    </lineage>
</organism>
<evidence type="ECO:0000313" key="9">
    <source>
        <dbReference type="Proteomes" id="UP000727056"/>
    </source>
</evidence>
<proteinExistence type="inferred from homology"/>
<gene>
    <name evidence="8" type="primary">pstS</name>
    <name evidence="8" type="ORF">HCN52_19670</name>
</gene>
<dbReference type="Pfam" id="PF12849">
    <property type="entry name" value="PBP_like_2"/>
    <property type="match status" value="1"/>
</dbReference>
<keyword evidence="6" id="KW-0732">Signal</keyword>
<dbReference type="PIRSF" id="PIRSF002756">
    <property type="entry name" value="PstS"/>
    <property type="match status" value="1"/>
</dbReference>
<dbReference type="InterPro" id="IPR050962">
    <property type="entry name" value="Phosphate-bind_PstS"/>
</dbReference>
<evidence type="ECO:0000256" key="1">
    <source>
        <dbReference type="ARBA" id="ARBA00008725"/>
    </source>
</evidence>
<feature type="region of interest" description="Disordered" evidence="5">
    <location>
        <begin position="24"/>
        <end position="50"/>
    </location>
</feature>
<evidence type="ECO:0000256" key="2">
    <source>
        <dbReference type="ARBA" id="ARBA00022448"/>
    </source>
</evidence>
<comment type="caution">
    <text evidence="8">The sequence shown here is derived from an EMBL/GenBank/DDBJ whole genome shotgun (WGS) entry which is preliminary data.</text>
</comment>
<dbReference type="InterPro" id="IPR005673">
    <property type="entry name" value="ABC_phos-bd_PstS"/>
</dbReference>
<dbReference type="PROSITE" id="PS51257">
    <property type="entry name" value="PROKAR_LIPOPROTEIN"/>
    <property type="match status" value="1"/>
</dbReference>
<protein>
    <recommendedName>
        <fullName evidence="4">Phosphate-binding protein</fullName>
    </recommendedName>
</protein>
<name>A0ABX1CDC4_9ACTN</name>
<feature type="compositionally biased region" description="Low complexity" evidence="5">
    <location>
        <begin position="41"/>
        <end position="50"/>
    </location>
</feature>
<keyword evidence="9" id="KW-1185">Reference proteome</keyword>
<dbReference type="NCBIfam" id="TIGR00975">
    <property type="entry name" value="3a0107s03"/>
    <property type="match status" value="1"/>
</dbReference>
<sequence length="373" mass="38928">MRNWRAKTAALAAVSALALSACGSDSDSNGDGNGGNGGSGDAAASEGSGLSGTVTGAGASFPDPLFQEWIAEYTQQVEPDVTINYQSVGSGAGVEQFIGQSVAFGSSEEYLDDEALEEAAGARDCSAVQFPVVFGAVVIAFNDEALDGLVLDAETIAKIYDREITNYNDPAIAGLNPDMDLPDQEILPVHRSDSSGTTFVFSNYLDKEVPAWSDTYGASKELEWADGTLGGDGNQGVAQGISQNPGALGYVNQSFALEAGLSVAHVVNADGEAVAPTLEATSAASEEAEVPENFQFTIDGIGGEGYPIAGTNWIFTYTCGYDEATTDILKGFWTWALESERADELANELGYAPLGDELTERVLAEVEKTNSEA</sequence>
<accession>A0ABX1CDC4</accession>
<evidence type="ECO:0000256" key="6">
    <source>
        <dbReference type="SAM" id="SignalP"/>
    </source>
</evidence>
<feature type="domain" description="PBP" evidence="7">
    <location>
        <begin position="44"/>
        <end position="338"/>
    </location>
</feature>
<keyword evidence="3 4" id="KW-0592">Phosphate transport</keyword>
<feature type="chain" id="PRO_5045421637" description="Phosphate-binding protein" evidence="6">
    <location>
        <begin position="24"/>
        <end position="373"/>
    </location>
</feature>
<feature type="compositionally biased region" description="Gly residues" evidence="5">
    <location>
        <begin position="31"/>
        <end position="40"/>
    </location>
</feature>
<dbReference type="InterPro" id="IPR024370">
    <property type="entry name" value="PBP_domain"/>
</dbReference>
<comment type="similarity">
    <text evidence="1 4">Belongs to the PstS family.</text>
</comment>
<dbReference type="RefSeq" id="WP_168089783.1">
    <property type="nucleotide sequence ID" value="NZ_BHZH01000177.1"/>
</dbReference>
<evidence type="ECO:0000259" key="7">
    <source>
        <dbReference type="Pfam" id="PF12849"/>
    </source>
</evidence>
<dbReference type="Proteomes" id="UP000727056">
    <property type="component" value="Unassembled WGS sequence"/>
</dbReference>
<dbReference type="PANTHER" id="PTHR42996">
    <property type="entry name" value="PHOSPHATE-BINDING PROTEIN PSTS"/>
    <property type="match status" value="1"/>
</dbReference>
<dbReference type="SUPFAM" id="SSF53850">
    <property type="entry name" value="Periplasmic binding protein-like II"/>
    <property type="match status" value="1"/>
</dbReference>
<evidence type="ECO:0000256" key="4">
    <source>
        <dbReference type="PIRNR" id="PIRNR002756"/>
    </source>
</evidence>
<feature type="signal peptide" evidence="6">
    <location>
        <begin position="1"/>
        <end position="23"/>
    </location>
</feature>
<evidence type="ECO:0000313" key="8">
    <source>
        <dbReference type="EMBL" id="NJQ17093.1"/>
    </source>
</evidence>
<reference evidence="8 9" key="1">
    <citation type="submission" date="2020-03" db="EMBL/GenBank/DDBJ databases">
        <title>Draft genome of Streptomyces sp. ventii, isolated from the Axial Seamount in the Pacific Ocean, and resequencing of the two type strains Streptomyces lonarensis strain NCL 716 and Streptomyces bohaiensis strain 11A07.</title>
        <authorList>
            <person name="Loughran R.M."/>
            <person name="Pfannmuller K.M."/>
            <person name="Wasson B.J."/>
            <person name="Deadmond M.C."/>
            <person name="Paddock B.E."/>
            <person name="Koyack M.J."/>
            <person name="Gallegos D.A."/>
            <person name="Mitchell E.A."/>
            <person name="Ushijima B."/>
            <person name="Saw J.H."/>
            <person name="Mcphail K.L."/>
            <person name="Videau P."/>
        </authorList>
    </citation>
    <scope>NUCLEOTIDE SEQUENCE [LARGE SCALE GENOMIC DNA]</scope>
    <source>
        <strain evidence="8 9">11A07</strain>
    </source>
</reference>
<evidence type="ECO:0000256" key="3">
    <source>
        <dbReference type="ARBA" id="ARBA00022592"/>
    </source>
</evidence>
<keyword evidence="2 4" id="KW-0813">Transport</keyword>
<dbReference type="EMBL" id="JAAVJC010000238">
    <property type="protein sequence ID" value="NJQ17093.1"/>
    <property type="molecule type" value="Genomic_DNA"/>
</dbReference>
<dbReference type="CDD" id="cd13565">
    <property type="entry name" value="PBP2_PstS"/>
    <property type="match status" value="1"/>
</dbReference>
<evidence type="ECO:0000256" key="5">
    <source>
        <dbReference type="SAM" id="MobiDB-lite"/>
    </source>
</evidence>
<dbReference type="Gene3D" id="3.40.190.10">
    <property type="entry name" value="Periplasmic binding protein-like II"/>
    <property type="match status" value="2"/>
</dbReference>